<evidence type="ECO:0000313" key="3">
    <source>
        <dbReference type="EMBL" id="MFC4249583.1"/>
    </source>
</evidence>
<dbReference type="PANTHER" id="PTHR23521">
    <property type="entry name" value="TRANSPORTER MFS SUPERFAMILY"/>
    <property type="match status" value="1"/>
</dbReference>
<sequence>MHSSNRDRVVLAAVVFAVLFSQVLLYPGVATLVEALGADVATSPLAETALSASMWFLVAEFAAYVAFVGVWGVASDVTGRRTSFIVSGAFAGAVGYTALAVSPSILSLSFEGVLLLRVLQGAMTIGAFSLTMTMLMDLEGGHGKNMGAAGIAIGLGAALGAPVGGQLTGIDPLAPLFVAAGLLVGVGLLVSTVPDRAPSDRRTARAVVDGLRRRPVLTIPYAFGFVDRLTAGFFALVGTLYFQDAFELDAAGTGLMLACFFAPFALLQYPLGVLSDRVGRVVPIVVGSLLYGVGILGVGASPTIPVAAVAMIAVGVLGALVAPATMALVSDLADDGERGVAMAGFNLAGSLGFLGGFLVGGTVADAYGYEAAFLVVGGLEIAIALVAAPAFVRLSLERSTTFALDEREGKDV</sequence>
<feature type="transmembrane region" description="Helical" evidence="1">
    <location>
        <begin position="118"/>
        <end position="136"/>
    </location>
</feature>
<feature type="transmembrane region" description="Helical" evidence="1">
    <location>
        <begin position="340"/>
        <end position="359"/>
    </location>
</feature>
<comment type="caution">
    <text evidence="3">The sequence shown here is derived from an EMBL/GenBank/DDBJ whole genome shotgun (WGS) entry which is preliminary data.</text>
</comment>
<dbReference type="SUPFAM" id="SSF103473">
    <property type="entry name" value="MFS general substrate transporter"/>
    <property type="match status" value="1"/>
</dbReference>
<dbReference type="RefSeq" id="WP_246973323.1">
    <property type="nucleotide sequence ID" value="NZ_CP095397.1"/>
</dbReference>
<proteinExistence type="predicted"/>
<protein>
    <submittedName>
        <fullName evidence="3">MFS transporter</fullName>
    </submittedName>
</protein>
<organism evidence="3 4">
    <name type="scientific">Natribaculum luteum</name>
    <dbReference type="NCBI Taxonomy" id="1586232"/>
    <lineage>
        <taxon>Archaea</taxon>
        <taxon>Methanobacteriati</taxon>
        <taxon>Methanobacteriota</taxon>
        <taxon>Stenosarchaea group</taxon>
        <taxon>Halobacteria</taxon>
        <taxon>Halobacteriales</taxon>
        <taxon>Natrialbaceae</taxon>
        <taxon>Natribaculum</taxon>
    </lineage>
</organism>
<feature type="transmembrane region" description="Helical" evidence="1">
    <location>
        <begin position="306"/>
        <end position="328"/>
    </location>
</feature>
<accession>A0ABD5P603</accession>
<dbReference type="InterPro" id="IPR020846">
    <property type="entry name" value="MFS_dom"/>
</dbReference>
<feature type="transmembrane region" description="Helical" evidence="1">
    <location>
        <begin position="84"/>
        <end position="106"/>
    </location>
</feature>
<dbReference type="Pfam" id="PF07690">
    <property type="entry name" value="MFS_1"/>
    <property type="match status" value="1"/>
</dbReference>
<dbReference type="GeneID" id="71853424"/>
<gene>
    <name evidence="3" type="ORF">ACFOZ7_22070</name>
</gene>
<dbReference type="InterPro" id="IPR011701">
    <property type="entry name" value="MFS"/>
</dbReference>
<dbReference type="PANTHER" id="PTHR23521:SF2">
    <property type="entry name" value="TRANSPORTER MFS SUPERFAMILY"/>
    <property type="match status" value="1"/>
</dbReference>
<feature type="transmembrane region" description="Helical" evidence="1">
    <location>
        <begin position="173"/>
        <end position="193"/>
    </location>
</feature>
<dbReference type="AlphaFoldDB" id="A0ABD5P603"/>
<feature type="transmembrane region" description="Helical" evidence="1">
    <location>
        <begin position="148"/>
        <end position="167"/>
    </location>
</feature>
<feature type="transmembrane region" description="Helical" evidence="1">
    <location>
        <begin position="248"/>
        <end position="269"/>
    </location>
</feature>
<evidence type="ECO:0000259" key="2">
    <source>
        <dbReference type="PROSITE" id="PS50850"/>
    </source>
</evidence>
<dbReference type="Gene3D" id="1.20.1250.20">
    <property type="entry name" value="MFS general substrate transporter like domains"/>
    <property type="match status" value="2"/>
</dbReference>
<dbReference type="Proteomes" id="UP001595821">
    <property type="component" value="Unassembled WGS sequence"/>
</dbReference>
<keyword evidence="1" id="KW-0472">Membrane</keyword>
<reference evidence="3 4" key="1">
    <citation type="journal article" date="2014" name="Int. J. Syst. Evol. Microbiol.">
        <title>Complete genome sequence of Corynebacterium casei LMG S-19264T (=DSM 44701T), isolated from a smear-ripened cheese.</title>
        <authorList>
            <consortium name="US DOE Joint Genome Institute (JGI-PGF)"/>
            <person name="Walter F."/>
            <person name="Albersmeier A."/>
            <person name="Kalinowski J."/>
            <person name="Ruckert C."/>
        </authorList>
    </citation>
    <scope>NUCLEOTIDE SEQUENCE [LARGE SCALE GENOMIC DNA]</scope>
    <source>
        <strain evidence="3 4">IBRC-M 10912</strain>
    </source>
</reference>
<feature type="domain" description="Major facilitator superfamily (MFS) profile" evidence="2">
    <location>
        <begin position="216"/>
        <end position="412"/>
    </location>
</feature>
<keyword evidence="1" id="KW-0812">Transmembrane</keyword>
<dbReference type="PROSITE" id="PS50850">
    <property type="entry name" value="MFS"/>
    <property type="match status" value="1"/>
</dbReference>
<feature type="transmembrane region" description="Helical" evidence="1">
    <location>
        <begin position="221"/>
        <end position="242"/>
    </location>
</feature>
<dbReference type="InterPro" id="IPR036259">
    <property type="entry name" value="MFS_trans_sf"/>
</dbReference>
<keyword evidence="1" id="KW-1133">Transmembrane helix</keyword>
<dbReference type="EMBL" id="JBHSDJ010000133">
    <property type="protein sequence ID" value="MFC4249583.1"/>
    <property type="molecule type" value="Genomic_DNA"/>
</dbReference>
<evidence type="ECO:0000313" key="4">
    <source>
        <dbReference type="Proteomes" id="UP001595821"/>
    </source>
</evidence>
<feature type="transmembrane region" description="Helical" evidence="1">
    <location>
        <begin position="49"/>
        <end position="72"/>
    </location>
</feature>
<feature type="transmembrane region" description="Helical" evidence="1">
    <location>
        <begin position="281"/>
        <end position="300"/>
    </location>
</feature>
<feature type="transmembrane region" description="Helical" evidence="1">
    <location>
        <begin position="371"/>
        <end position="392"/>
    </location>
</feature>
<evidence type="ECO:0000256" key="1">
    <source>
        <dbReference type="SAM" id="Phobius"/>
    </source>
</evidence>
<name>A0ABD5P603_9EURY</name>